<comment type="function">
    <text evidence="3">Catalyzes carboxymethyl transfer from carboxy-S-adenosyl-L-methionine (Cx-SAM) to 5-hydroxyuridine (ho5U) to form 5-carboxymethoxyuridine (cmo5U) at position 34 in tRNAs.</text>
</comment>
<organism evidence="4 5">
    <name type="scientific">Candidatus Riesia pediculischaeffi PTSU</name>
    <dbReference type="NCBI Taxonomy" id="1401651"/>
    <lineage>
        <taxon>Bacteria</taxon>
        <taxon>Pseudomonadati</taxon>
        <taxon>Pseudomonadota</taxon>
        <taxon>Gammaproteobacteria</taxon>
        <taxon>Enterobacterales</taxon>
        <taxon>Enterobacteriaceae</taxon>
        <taxon>Candidatus Riesia</taxon>
    </lineage>
</organism>
<dbReference type="HAMAP" id="MF_01590">
    <property type="entry name" value="tRNA_carboxymethyltr_CmoB"/>
    <property type="match status" value="1"/>
</dbReference>
<dbReference type="SUPFAM" id="SSF53335">
    <property type="entry name" value="S-adenosyl-L-methionine-dependent methyltransferases"/>
    <property type="match status" value="1"/>
</dbReference>
<feature type="binding site" evidence="3">
    <location>
        <position position="315"/>
    </location>
    <ligand>
        <name>carboxy-S-adenosyl-L-methionine</name>
        <dbReference type="ChEBI" id="CHEBI:134278"/>
    </ligand>
</feature>
<feature type="binding site" evidence="3">
    <location>
        <begin position="152"/>
        <end position="154"/>
    </location>
    <ligand>
        <name>carboxy-S-adenosyl-L-methionine</name>
        <dbReference type="ChEBI" id="CHEBI:134278"/>
    </ligand>
</feature>
<feature type="binding site" evidence="3">
    <location>
        <position position="105"/>
    </location>
    <ligand>
        <name>carboxy-S-adenosyl-L-methionine</name>
        <dbReference type="ChEBI" id="CHEBI:134278"/>
    </ligand>
</feature>
<comment type="catalytic activity">
    <reaction evidence="3">
        <text>carboxy-S-adenosyl-L-methionine + 5-hydroxyuridine(34) in tRNA = 5-carboxymethoxyuridine(34) in tRNA + S-adenosyl-L-homocysteine + H(+)</text>
        <dbReference type="Rhea" id="RHEA:52848"/>
        <dbReference type="Rhea" id="RHEA-COMP:13381"/>
        <dbReference type="Rhea" id="RHEA-COMP:13383"/>
        <dbReference type="ChEBI" id="CHEBI:15378"/>
        <dbReference type="ChEBI" id="CHEBI:57856"/>
        <dbReference type="ChEBI" id="CHEBI:134278"/>
        <dbReference type="ChEBI" id="CHEBI:136877"/>
        <dbReference type="ChEBI" id="CHEBI:136879"/>
    </reaction>
</comment>
<feature type="binding site" evidence="3">
    <location>
        <position position="110"/>
    </location>
    <ligand>
        <name>carboxy-S-adenosyl-L-methionine</name>
        <dbReference type="ChEBI" id="CHEBI:134278"/>
    </ligand>
</feature>
<dbReference type="Pfam" id="PF08003">
    <property type="entry name" value="Methyltransf_9"/>
    <property type="match status" value="1"/>
</dbReference>
<evidence type="ECO:0000256" key="1">
    <source>
        <dbReference type="ARBA" id="ARBA00022679"/>
    </source>
</evidence>
<dbReference type="AlphaFoldDB" id="A0A0C1S915"/>
<protein>
    <recommendedName>
        <fullName evidence="3">tRNA U34 carboxymethyltransferase</fullName>
        <ecNumber evidence="3">2.5.1.-</ecNumber>
    </recommendedName>
</protein>
<dbReference type="OrthoDB" id="9773188at2"/>
<keyword evidence="1 3" id="KW-0808">Transferase</keyword>
<dbReference type="HOGENOM" id="CLU_052665_0_0_6"/>
<dbReference type="GO" id="GO:0002098">
    <property type="term" value="P:tRNA wobble uridine modification"/>
    <property type="evidence" value="ECO:0007669"/>
    <property type="project" value="InterPro"/>
</dbReference>
<sequence>MLHFIKFYEAVFIIFSEKWIKISSNRIKKWKNFFTNRKFDHFLKIVDKLPKVKPDVLNIKTEISVKNLTQDSEFLRKKIKSLLLQLSPWKKGPFDLYGLEIDSEWRSDMKWNRIIPHISSLKNRTVLDVGCGNGYYLWRILGEQAKFIIGVDPSILCFFQFKAVERLIGQKKNVNFFPMRIEHIPYLKIFDTIFSMGVIYHQPSPIEHLRHLNNQLKDGGELVLESLVIQKQHHDCLVPVERYSGMRNIYFIPSVDMLKVWLKKCGFSNIKIISQTYTSIEEQRSTDWSNFSLLENVVHSNDPNITREGYPSPIRVIVLAKKS</sequence>
<dbReference type="EMBL" id="AWXV01000004">
    <property type="protein sequence ID" value="KIE63761.1"/>
    <property type="molecule type" value="Genomic_DNA"/>
</dbReference>
<dbReference type="CDD" id="cd02440">
    <property type="entry name" value="AdoMet_MTases"/>
    <property type="match status" value="1"/>
</dbReference>
<feature type="binding site" evidence="3">
    <location>
        <position position="200"/>
    </location>
    <ligand>
        <name>carboxy-S-adenosyl-L-methionine</name>
        <dbReference type="ChEBI" id="CHEBI:134278"/>
    </ligand>
</feature>
<dbReference type="EC" id="2.5.1.-" evidence="3"/>
<feature type="binding site" evidence="3">
    <location>
        <position position="130"/>
    </location>
    <ligand>
        <name>carboxy-S-adenosyl-L-methionine</name>
        <dbReference type="ChEBI" id="CHEBI:134278"/>
    </ligand>
</feature>
<proteinExistence type="inferred from homology"/>
<dbReference type="InterPro" id="IPR027555">
    <property type="entry name" value="Mo5U34_MeTrfas-like"/>
</dbReference>
<dbReference type="Gene3D" id="3.40.50.150">
    <property type="entry name" value="Vaccinia Virus protein VP39"/>
    <property type="match status" value="1"/>
</dbReference>
<reference evidence="4 5" key="1">
    <citation type="journal article" date="2014" name="G3 (Bethesda)">
        <title>Genome sequence of Candidatus Riesia pediculischaeffi, endosymbiont of chimpanzee lice, and genomic comparison of recently acquired endosymbionts from human and chimpanzee lice.</title>
        <authorList>
            <person name="Boyd B.M."/>
            <person name="Allen J.M."/>
            <person name="de Crecy-Lagard V."/>
            <person name="Reed D.L."/>
        </authorList>
    </citation>
    <scope>NUCLEOTIDE SEQUENCE [LARGE SCALE GENOMIC DNA]</scope>
    <source>
        <strain evidence="4 5">PTSU</strain>
    </source>
</reference>
<gene>
    <name evidence="3" type="primary">cmoB</name>
    <name evidence="4" type="ORF">P689_122243</name>
</gene>
<dbReference type="PATRIC" id="fig|1401651.3.peg.509"/>
<accession>A0A0C1S915</accession>
<dbReference type="GO" id="GO:0016765">
    <property type="term" value="F:transferase activity, transferring alkyl or aryl (other than methyl) groups"/>
    <property type="evidence" value="ECO:0007669"/>
    <property type="project" value="UniProtKB-UniRule"/>
</dbReference>
<comment type="similarity">
    <text evidence="3">Belongs to the class I-like SAM-binding methyltransferase superfamily. CmoB family.</text>
</comment>
<dbReference type="Proteomes" id="UP000054529">
    <property type="component" value="Unassembled WGS sequence"/>
</dbReference>
<evidence type="ECO:0000313" key="4">
    <source>
        <dbReference type="EMBL" id="KIE63761.1"/>
    </source>
</evidence>
<dbReference type="NCBIfam" id="NF011650">
    <property type="entry name" value="PRK15068.1"/>
    <property type="match status" value="1"/>
</dbReference>
<feature type="binding site" evidence="3">
    <location>
        <position position="196"/>
    </location>
    <ligand>
        <name>carboxy-S-adenosyl-L-methionine</name>
        <dbReference type="ChEBI" id="CHEBI:134278"/>
    </ligand>
</feature>
<comment type="subunit">
    <text evidence="3">Homotetramer.</text>
</comment>
<dbReference type="InterPro" id="IPR010017">
    <property type="entry name" value="CmoB"/>
</dbReference>
<keyword evidence="2 3" id="KW-0819">tRNA processing</keyword>
<comment type="caution">
    <text evidence="4">The sequence shown here is derived from an EMBL/GenBank/DDBJ whole genome shotgun (WGS) entry which is preliminary data.</text>
</comment>
<dbReference type="PANTHER" id="PTHR43861">
    <property type="entry name" value="TRANS-ACONITATE 2-METHYLTRANSFERASE-RELATED"/>
    <property type="match status" value="1"/>
</dbReference>
<dbReference type="InterPro" id="IPR029063">
    <property type="entry name" value="SAM-dependent_MTases_sf"/>
</dbReference>
<feature type="binding site" evidence="3">
    <location>
        <begin position="181"/>
        <end position="182"/>
    </location>
    <ligand>
        <name>carboxy-S-adenosyl-L-methionine</name>
        <dbReference type="ChEBI" id="CHEBI:134278"/>
    </ligand>
</feature>
<name>A0A0C1S915_9ENTR</name>
<evidence type="ECO:0000256" key="3">
    <source>
        <dbReference type="HAMAP-Rule" id="MF_01590"/>
    </source>
</evidence>
<evidence type="ECO:0000313" key="5">
    <source>
        <dbReference type="Proteomes" id="UP000054529"/>
    </source>
</evidence>
<dbReference type="NCBIfam" id="TIGR00452">
    <property type="entry name" value="tRNA 5-methoxyuridine(34)/uridine 5-oxyacetic acid(34) synthase CmoB"/>
    <property type="match status" value="1"/>
</dbReference>
<dbReference type="RefSeq" id="WP_039719663.1">
    <property type="nucleotide sequence ID" value="NZ_AWXV01000004.1"/>
</dbReference>
<feature type="binding site" evidence="3">
    <location>
        <position position="91"/>
    </location>
    <ligand>
        <name>carboxy-S-adenosyl-L-methionine</name>
        <dbReference type="ChEBI" id="CHEBI:134278"/>
    </ligand>
</feature>
<evidence type="ECO:0000256" key="2">
    <source>
        <dbReference type="ARBA" id="ARBA00022694"/>
    </source>
</evidence>